<reference evidence="4" key="1">
    <citation type="journal article" date="2019" name="Int. J. Syst. Evol. Microbiol.">
        <title>The Global Catalogue of Microorganisms (GCM) 10K type strain sequencing project: providing services to taxonomists for standard genome sequencing and annotation.</title>
        <authorList>
            <consortium name="The Broad Institute Genomics Platform"/>
            <consortium name="The Broad Institute Genome Sequencing Center for Infectious Disease"/>
            <person name="Wu L."/>
            <person name="Ma J."/>
        </authorList>
    </citation>
    <scope>NUCLEOTIDE SEQUENCE [LARGE SCALE GENOMIC DNA]</scope>
    <source>
        <strain evidence="4">CCUG 59858</strain>
    </source>
</reference>
<feature type="transmembrane region" description="Helical" evidence="2">
    <location>
        <begin position="102"/>
        <end position="125"/>
    </location>
</feature>
<evidence type="ECO:0008006" key="5">
    <source>
        <dbReference type="Google" id="ProtNLM"/>
    </source>
</evidence>
<keyword evidence="2" id="KW-1133">Transmembrane helix</keyword>
<feature type="compositionally biased region" description="Polar residues" evidence="1">
    <location>
        <begin position="201"/>
        <end position="210"/>
    </location>
</feature>
<name>A0ABV8CBL6_9GAMM</name>
<organism evidence="3 4">
    <name type="scientific">Legionella dresdenensis</name>
    <dbReference type="NCBI Taxonomy" id="450200"/>
    <lineage>
        <taxon>Bacteria</taxon>
        <taxon>Pseudomonadati</taxon>
        <taxon>Pseudomonadota</taxon>
        <taxon>Gammaproteobacteria</taxon>
        <taxon>Legionellales</taxon>
        <taxon>Legionellaceae</taxon>
        <taxon>Legionella</taxon>
    </lineage>
</organism>
<keyword evidence="2" id="KW-0812">Transmembrane</keyword>
<evidence type="ECO:0000313" key="4">
    <source>
        <dbReference type="Proteomes" id="UP001595758"/>
    </source>
</evidence>
<keyword evidence="4" id="KW-1185">Reference proteome</keyword>
<feature type="region of interest" description="Disordered" evidence="1">
    <location>
        <begin position="181"/>
        <end position="234"/>
    </location>
</feature>
<feature type="compositionally biased region" description="Acidic residues" evidence="1">
    <location>
        <begin position="215"/>
        <end position="225"/>
    </location>
</feature>
<evidence type="ECO:0000313" key="3">
    <source>
        <dbReference type="EMBL" id="MFC3907703.1"/>
    </source>
</evidence>
<evidence type="ECO:0000256" key="2">
    <source>
        <dbReference type="SAM" id="Phobius"/>
    </source>
</evidence>
<protein>
    <recommendedName>
        <fullName evidence="5">Transmembrane protein</fullName>
    </recommendedName>
</protein>
<dbReference type="Proteomes" id="UP001595758">
    <property type="component" value="Unassembled WGS sequence"/>
</dbReference>
<feature type="transmembrane region" description="Helical" evidence="2">
    <location>
        <begin position="39"/>
        <end position="68"/>
    </location>
</feature>
<sequence length="234" mass="25922">MFNVAGFLTLIAATNYHPDQIPARAYWYGFLQFKDQVKAAATIGLFAVICSFMALAFPVMAIPAFWLYAVNSSLRCIAEYHKKRNPPINDPHFSSTKQKSSFYYSVCTATLSVVSATAMTIMILVPPAFTVTLVIACLICTALVITASYFWVNSTYGKHVADTELIEETYFKAGSKLALSPENRRERRPELEETAVYQPIFQKSASSSNIAPRADEEEPAADESEQSTAQIRSA</sequence>
<feature type="transmembrane region" description="Helical" evidence="2">
    <location>
        <begin position="131"/>
        <end position="152"/>
    </location>
</feature>
<proteinExistence type="predicted"/>
<dbReference type="EMBL" id="JBHSAB010000001">
    <property type="protein sequence ID" value="MFC3907703.1"/>
    <property type="molecule type" value="Genomic_DNA"/>
</dbReference>
<evidence type="ECO:0000256" key="1">
    <source>
        <dbReference type="SAM" id="MobiDB-lite"/>
    </source>
</evidence>
<gene>
    <name evidence="3" type="ORF">ACFORL_01235</name>
</gene>
<keyword evidence="2" id="KW-0472">Membrane</keyword>
<comment type="caution">
    <text evidence="3">The sequence shown here is derived from an EMBL/GenBank/DDBJ whole genome shotgun (WGS) entry which is preliminary data.</text>
</comment>
<accession>A0ABV8CBL6</accession>
<dbReference type="RefSeq" id="WP_382340307.1">
    <property type="nucleotide sequence ID" value="NZ_JBHSAB010000001.1"/>
</dbReference>
<feature type="compositionally biased region" description="Basic and acidic residues" evidence="1">
    <location>
        <begin position="182"/>
        <end position="191"/>
    </location>
</feature>